<dbReference type="GO" id="GO:0009103">
    <property type="term" value="P:lipopolysaccharide biosynthetic process"/>
    <property type="evidence" value="ECO:0007669"/>
    <property type="project" value="UniProtKB-ARBA"/>
</dbReference>
<comment type="subcellular location">
    <subcellularLocation>
        <location evidence="1">Cell membrane</location>
        <topology evidence="1">Multi-pass membrane protein</topology>
    </subcellularLocation>
</comment>
<dbReference type="Pfam" id="PF13231">
    <property type="entry name" value="PMT_2"/>
    <property type="match status" value="1"/>
</dbReference>
<gene>
    <name evidence="10" type="ORF">KDA_18010</name>
</gene>
<feature type="transmembrane region" description="Helical" evidence="8">
    <location>
        <begin position="190"/>
        <end position="213"/>
    </location>
</feature>
<name>A0A402B4S1_9CHLR</name>
<feature type="domain" description="Glycosyltransferase RgtA/B/C/D-like" evidence="9">
    <location>
        <begin position="132"/>
        <end position="231"/>
    </location>
</feature>
<keyword evidence="7 8" id="KW-0472">Membrane</keyword>
<dbReference type="GO" id="GO:0005886">
    <property type="term" value="C:plasma membrane"/>
    <property type="evidence" value="ECO:0007669"/>
    <property type="project" value="UniProtKB-SubCell"/>
</dbReference>
<dbReference type="InterPro" id="IPR050297">
    <property type="entry name" value="LipidA_mod_glycosyltrf_83"/>
</dbReference>
<feature type="transmembrane region" description="Helical" evidence="8">
    <location>
        <begin position="57"/>
        <end position="78"/>
    </location>
</feature>
<keyword evidence="3" id="KW-0328">Glycosyltransferase</keyword>
<evidence type="ECO:0000313" key="11">
    <source>
        <dbReference type="Proteomes" id="UP000287171"/>
    </source>
</evidence>
<dbReference type="Proteomes" id="UP000287171">
    <property type="component" value="Unassembled WGS sequence"/>
</dbReference>
<organism evidence="10 11">
    <name type="scientific">Dictyobacter alpinus</name>
    <dbReference type="NCBI Taxonomy" id="2014873"/>
    <lineage>
        <taxon>Bacteria</taxon>
        <taxon>Bacillati</taxon>
        <taxon>Chloroflexota</taxon>
        <taxon>Ktedonobacteria</taxon>
        <taxon>Ktedonobacterales</taxon>
        <taxon>Dictyobacteraceae</taxon>
        <taxon>Dictyobacter</taxon>
    </lineage>
</organism>
<keyword evidence="11" id="KW-1185">Reference proteome</keyword>
<evidence type="ECO:0000256" key="8">
    <source>
        <dbReference type="SAM" id="Phobius"/>
    </source>
</evidence>
<dbReference type="PANTHER" id="PTHR33908:SF11">
    <property type="entry name" value="MEMBRANE PROTEIN"/>
    <property type="match status" value="1"/>
</dbReference>
<evidence type="ECO:0000256" key="4">
    <source>
        <dbReference type="ARBA" id="ARBA00022679"/>
    </source>
</evidence>
<proteinExistence type="predicted"/>
<protein>
    <recommendedName>
        <fullName evidence="9">Glycosyltransferase RgtA/B/C/D-like domain-containing protein</fullName>
    </recommendedName>
</protein>
<accession>A0A402B4S1</accession>
<feature type="transmembrane region" description="Helical" evidence="8">
    <location>
        <begin position="130"/>
        <end position="147"/>
    </location>
</feature>
<keyword evidence="4" id="KW-0808">Transferase</keyword>
<evidence type="ECO:0000313" key="10">
    <source>
        <dbReference type="EMBL" id="GCE26317.1"/>
    </source>
</evidence>
<dbReference type="PANTHER" id="PTHR33908">
    <property type="entry name" value="MANNOSYLTRANSFERASE YKCB-RELATED"/>
    <property type="match status" value="1"/>
</dbReference>
<feature type="transmembrane region" description="Helical" evidence="8">
    <location>
        <begin position="344"/>
        <end position="366"/>
    </location>
</feature>
<evidence type="ECO:0000256" key="5">
    <source>
        <dbReference type="ARBA" id="ARBA00022692"/>
    </source>
</evidence>
<evidence type="ECO:0000256" key="6">
    <source>
        <dbReference type="ARBA" id="ARBA00022989"/>
    </source>
</evidence>
<evidence type="ECO:0000256" key="2">
    <source>
        <dbReference type="ARBA" id="ARBA00022475"/>
    </source>
</evidence>
<feature type="transmembrane region" description="Helical" evidence="8">
    <location>
        <begin position="378"/>
        <end position="404"/>
    </location>
</feature>
<dbReference type="AlphaFoldDB" id="A0A402B4S1"/>
<reference evidence="11" key="1">
    <citation type="submission" date="2018-12" db="EMBL/GenBank/DDBJ databases">
        <title>Tengunoibacter tsumagoiensis gen. nov., sp. nov., Dictyobacter kobayashii sp. nov., D. alpinus sp. nov., and D. joshuensis sp. nov. and description of Dictyobacteraceae fam. nov. within the order Ktedonobacterales isolated from Tengu-no-mugimeshi.</title>
        <authorList>
            <person name="Wang C.M."/>
            <person name="Zheng Y."/>
            <person name="Sakai Y."/>
            <person name="Toyoda A."/>
            <person name="Minakuchi Y."/>
            <person name="Abe K."/>
            <person name="Yokota A."/>
            <person name="Yabe S."/>
        </authorList>
    </citation>
    <scope>NUCLEOTIDE SEQUENCE [LARGE SCALE GENOMIC DNA]</scope>
    <source>
        <strain evidence="11">Uno16</strain>
    </source>
</reference>
<evidence type="ECO:0000259" key="9">
    <source>
        <dbReference type="Pfam" id="PF13231"/>
    </source>
</evidence>
<sequence>MLAVMGLAMRLYGLNWDQGYRFHPDEPFIIVSSQQVHWPQSLGQFLDAANSPLNPHFFAYGSFPIYLMAFLAHVLTIFMPDFVSFEHLALLGRVVSSVLDCGTILLTAWMGWHLVRSEHADHVDQSGSPWAMALLVAVLVTFTPLQLQQSHYCTVDTMLLFFVMLTLAGCVALVDGHVPSRAALLIGLGYGLGMATKTSAAPLAIPIFIAIVLRWRRHSLVSAVHLLVLVVGATGWTFMLAMPYALLDRHNFLYQLSEQGNMSIGKLLLSYTIQFAYNTPYLYQIQDILLWGLGPLLGLTASLGLLWMLYVTVRRKMILWLIPLSWVLIYGAITGGLYVKYVRYMLPIYPVLTLLAAGGLFAFLRFLRRKESSTQRSLTWFGYSLISLVVLATAFQGLAMLNIYSQPNTLIQASHWIYAHIKPASTISYEQGDVVIPVGDNGAYPTPTYHLLAPGLNMLAEDTPEKAQFIMSMLQKSDLLIITSDRSIQPALHLPQRYPFTSRYYERLLHGQLGFHLIAQFENHPNLFGITFNDSDADPSFSIFDHPIVRIFMRNTP</sequence>
<feature type="transmembrane region" description="Helical" evidence="8">
    <location>
        <begin position="159"/>
        <end position="178"/>
    </location>
</feature>
<dbReference type="GO" id="GO:0016763">
    <property type="term" value="F:pentosyltransferase activity"/>
    <property type="evidence" value="ECO:0007669"/>
    <property type="project" value="TreeGrafter"/>
</dbReference>
<evidence type="ECO:0000256" key="3">
    <source>
        <dbReference type="ARBA" id="ARBA00022676"/>
    </source>
</evidence>
<comment type="caution">
    <text evidence="10">The sequence shown here is derived from an EMBL/GenBank/DDBJ whole genome shotgun (WGS) entry which is preliminary data.</text>
</comment>
<dbReference type="EMBL" id="BIFT01000001">
    <property type="protein sequence ID" value="GCE26317.1"/>
    <property type="molecule type" value="Genomic_DNA"/>
</dbReference>
<dbReference type="InterPro" id="IPR038731">
    <property type="entry name" value="RgtA/B/C-like"/>
</dbReference>
<feature type="transmembrane region" description="Helical" evidence="8">
    <location>
        <begin position="220"/>
        <end position="246"/>
    </location>
</feature>
<keyword evidence="6 8" id="KW-1133">Transmembrane helix</keyword>
<feature type="transmembrane region" description="Helical" evidence="8">
    <location>
        <begin position="90"/>
        <end position="110"/>
    </location>
</feature>
<keyword evidence="5 8" id="KW-0812">Transmembrane</keyword>
<feature type="transmembrane region" description="Helical" evidence="8">
    <location>
        <begin position="317"/>
        <end position="338"/>
    </location>
</feature>
<evidence type="ECO:0000256" key="7">
    <source>
        <dbReference type="ARBA" id="ARBA00023136"/>
    </source>
</evidence>
<feature type="transmembrane region" description="Helical" evidence="8">
    <location>
        <begin position="288"/>
        <end position="310"/>
    </location>
</feature>
<keyword evidence="2" id="KW-1003">Cell membrane</keyword>
<evidence type="ECO:0000256" key="1">
    <source>
        <dbReference type="ARBA" id="ARBA00004651"/>
    </source>
</evidence>